<dbReference type="AlphaFoldDB" id="A0A2P2PUT0"/>
<reference evidence="1" key="1">
    <citation type="submission" date="2018-02" db="EMBL/GenBank/DDBJ databases">
        <title>Rhizophora mucronata_Transcriptome.</title>
        <authorList>
            <person name="Meera S.P."/>
            <person name="Sreeshan A."/>
            <person name="Augustine A."/>
        </authorList>
    </citation>
    <scope>NUCLEOTIDE SEQUENCE</scope>
    <source>
        <tissue evidence="1">Leaf</tissue>
    </source>
</reference>
<evidence type="ECO:0000313" key="1">
    <source>
        <dbReference type="EMBL" id="MBX58490.1"/>
    </source>
</evidence>
<proteinExistence type="predicted"/>
<accession>A0A2P2PUT0</accession>
<protein>
    <submittedName>
        <fullName evidence="1">Uncharacterized protein</fullName>
    </submittedName>
</protein>
<sequence>MIFCSETTYIYIGIETLATICFHPVR</sequence>
<dbReference type="EMBL" id="GGEC01078006">
    <property type="protein sequence ID" value="MBX58490.1"/>
    <property type="molecule type" value="Transcribed_RNA"/>
</dbReference>
<name>A0A2P2PUT0_RHIMU</name>
<organism evidence="1">
    <name type="scientific">Rhizophora mucronata</name>
    <name type="common">Asiatic mangrove</name>
    <dbReference type="NCBI Taxonomy" id="61149"/>
    <lineage>
        <taxon>Eukaryota</taxon>
        <taxon>Viridiplantae</taxon>
        <taxon>Streptophyta</taxon>
        <taxon>Embryophyta</taxon>
        <taxon>Tracheophyta</taxon>
        <taxon>Spermatophyta</taxon>
        <taxon>Magnoliopsida</taxon>
        <taxon>eudicotyledons</taxon>
        <taxon>Gunneridae</taxon>
        <taxon>Pentapetalae</taxon>
        <taxon>rosids</taxon>
        <taxon>fabids</taxon>
        <taxon>Malpighiales</taxon>
        <taxon>Rhizophoraceae</taxon>
        <taxon>Rhizophora</taxon>
    </lineage>
</organism>